<dbReference type="GO" id="GO:0000166">
    <property type="term" value="F:nucleotide binding"/>
    <property type="evidence" value="ECO:0007669"/>
    <property type="project" value="InterPro"/>
</dbReference>
<evidence type="ECO:0000259" key="1">
    <source>
        <dbReference type="PROSITE" id="PS50967"/>
    </source>
</evidence>
<reference evidence="2 3" key="1">
    <citation type="journal article" date="2018" name="Aquat. Microb. Ecol.">
        <title>Gammaproteobacterial methanotrophs dominate.</title>
        <authorList>
            <person name="Rissanen A.J."/>
            <person name="Saarenheimo J."/>
            <person name="Tiirola M."/>
            <person name="Peura S."/>
            <person name="Aalto S.L."/>
            <person name="Karvinen A."/>
            <person name="Nykanen H."/>
        </authorList>
    </citation>
    <scope>NUCLEOTIDE SEQUENCE [LARGE SCALE GENOMIC DNA]</scope>
    <source>
        <strain evidence="2">AMbin10</strain>
    </source>
</reference>
<dbReference type="Proteomes" id="UP000249396">
    <property type="component" value="Unassembled WGS sequence"/>
</dbReference>
<feature type="domain" description="HRDC" evidence="1">
    <location>
        <begin position="86"/>
        <end position="166"/>
    </location>
</feature>
<proteinExistence type="predicted"/>
<protein>
    <recommendedName>
        <fullName evidence="1">HRDC domain-containing protein</fullName>
    </recommendedName>
</protein>
<evidence type="ECO:0000313" key="2">
    <source>
        <dbReference type="EMBL" id="PZN82864.1"/>
    </source>
</evidence>
<organism evidence="2 3">
    <name type="scientific">Candidatus Methylumidiphilus alinenensis</name>
    <dbReference type="NCBI Taxonomy" id="2202197"/>
    <lineage>
        <taxon>Bacteria</taxon>
        <taxon>Pseudomonadati</taxon>
        <taxon>Pseudomonadota</taxon>
        <taxon>Gammaproteobacteria</taxon>
        <taxon>Methylococcales</taxon>
        <taxon>Candidatus Methylumidiphilus</taxon>
    </lineage>
</organism>
<dbReference type="SMART" id="SM00341">
    <property type="entry name" value="HRDC"/>
    <property type="match status" value="1"/>
</dbReference>
<comment type="caution">
    <text evidence="2">The sequence shown here is derived from an EMBL/GenBank/DDBJ whole genome shotgun (WGS) entry which is preliminary data.</text>
</comment>
<name>A0A2W4TE84_9GAMM</name>
<dbReference type="InterPro" id="IPR010997">
    <property type="entry name" value="HRDC-like_sf"/>
</dbReference>
<dbReference type="Gene3D" id="1.10.150.80">
    <property type="entry name" value="HRDC domain"/>
    <property type="match status" value="1"/>
</dbReference>
<dbReference type="GO" id="GO:0003676">
    <property type="term" value="F:nucleic acid binding"/>
    <property type="evidence" value="ECO:0007669"/>
    <property type="project" value="InterPro"/>
</dbReference>
<accession>A0A2W4TE84</accession>
<dbReference type="Pfam" id="PF00570">
    <property type="entry name" value="HRDC"/>
    <property type="match status" value="1"/>
</dbReference>
<sequence length="173" mass="19198">MDKTKKMKYQFFKIFAQAPELGQDALNAFCAQHRIVSLEKQFVAHGMESFWSICVTCAEGYAAEAGTGTGNFTVKRDRIDYKEVLGEQDFAVYAELRNLRKSLAEQENIPAYALFTNEQLAAMVTQRIQTLAAMGTLDGVGKARLDKYGGLFLKLLQESFATRPPGSDASPSH</sequence>
<dbReference type="InterPro" id="IPR044876">
    <property type="entry name" value="HRDC_dom_sf"/>
</dbReference>
<gene>
    <name evidence="2" type="ORF">DM484_05700</name>
</gene>
<dbReference type="PROSITE" id="PS50967">
    <property type="entry name" value="HRDC"/>
    <property type="match status" value="1"/>
</dbReference>
<dbReference type="AlphaFoldDB" id="A0A2W4TE84"/>
<evidence type="ECO:0000313" key="3">
    <source>
        <dbReference type="Proteomes" id="UP000249396"/>
    </source>
</evidence>
<dbReference type="EMBL" id="QJPH01000200">
    <property type="protein sequence ID" value="PZN82864.1"/>
    <property type="molecule type" value="Genomic_DNA"/>
</dbReference>
<dbReference type="SUPFAM" id="SSF47819">
    <property type="entry name" value="HRDC-like"/>
    <property type="match status" value="1"/>
</dbReference>
<dbReference type="InterPro" id="IPR002121">
    <property type="entry name" value="HRDC_dom"/>
</dbReference>